<keyword evidence="1" id="KW-0489">Methyltransferase</keyword>
<feature type="domain" description="O-methyltransferase C-terminal" evidence="5">
    <location>
        <begin position="79"/>
        <end position="124"/>
    </location>
</feature>
<dbReference type="GO" id="GO:0032259">
    <property type="term" value="P:methylation"/>
    <property type="evidence" value="ECO:0007669"/>
    <property type="project" value="UniProtKB-KW"/>
</dbReference>
<keyword evidence="4" id="KW-0732">Signal</keyword>
<protein>
    <recommendedName>
        <fullName evidence="5">O-methyltransferase C-terminal domain-containing protein</fullName>
    </recommendedName>
</protein>
<dbReference type="PANTHER" id="PTHR11746">
    <property type="entry name" value="O-METHYLTRANSFERASE"/>
    <property type="match status" value="1"/>
</dbReference>
<dbReference type="InterPro" id="IPR001077">
    <property type="entry name" value="COMT_C"/>
</dbReference>
<evidence type="ECO:0000256" key="2">
    <source>
        <dbReference type="ARBA" id="ARBA00022679"/>
    </source>
</evidence>
<gene>
    <name evidence="6" type="ORF">NCGR_LOCUS29694</name>
</gene>
<feature type="chain" id="PRO_5032343842" description="O-methyltransferase C-terminal domain-containing protein" evidence="4">
    <location>
        <begin position="17"/>
        <end position="131"/>
    </location>
</feature>
<sequence>MSLMLRLLMRPTTLVATYFSLEEWFKDAGATTTLFEVAHGMSPWSLTKNDALYNKTLNDGCAADSNLAMDTLLKDPEVQYVLHCWDDDSSVKILRQCKRAIPTRDAGGKVVIMNMVVGYGSPDMFVKETCG</sequence>
<dbReference type="AlphaFoldDB" id="A0A811PHP4"/>
<dbReference type="Pfam" id="PF00891">
    <property type="entry name" value="Methyltransf_2"/>
    <property type="match status" value="1"/>
</dbReference>
<dbReference type="EMBL" id="CAJGYO010000007">
    <property type="protein sequence ID" value="CAD6245349.1"/>
    <property type="molecule type" value="Genomic_DNA"/>
</dbReference>
<dbReference type="Gene3D" id="3.40.50.150">
    <property type="entry name" value="Vaccinia Virus protein VP39"/>
    <property type="match status" value="2"/>
</dbReference>
<evidence type="ECO:0000313" key="6">
    <source>
        <dbReference type="EMBL" id="CAD6245349.1"/>
    </source>
</evidence>
<evidence type="ECO:0000256" key="1">
    <source>
        <dbReference type="ARBA" id="ARBA00022603"/>
    </source>
</evidence>
<dbReference type="InterPro" id="IPR029063">
    <property type="entry name" value="SAM-dependent_MTases_sf"/>
</dbReference>
<keyword evidence="2" id="KW-0808">Transferase</keyword>
<reference evidence="6" key="1">
    <citation type="submission" date="2020-10" db="EMBL/GenBank/DDBJ databases">
        <authorList>
            <person name="Han B."/>
            <person name="Lu T."/>
            <person name="Zhao Q."/>
            <person name="Huang X."/>
            <person name="Zhao Y."/>
        </authorList>
    </citation>
    <scope>NUCLEOTIDE SEQUENCE</scope>
</reference>
<dbReference type="InterPro" id="IPR016461">
    <property type="entry name" value="COMT-like"/>
</dbReference>
<comment type="caution">
    <text evidence="6">The sequence shown here is derived from an EMBL/GenBank/DDBJ whole genome shotgun (WGS) entry which is preliminary data.</text>
</comment>
<evidence type="ECO:0000256" key="3">
    <source>
        <dbReference type="ARBA" id="ARBA00022691"/>
    </source>
</evidence>
<dbReference type="Proteomes" id="UP000604825">
    <property type="component" value="Unassembled WGS sequence"/>
</dbReference>
<accession>A0A811PHP4</accession>
<dbReference type="GO" id="GO:0008171">
    <property type="term" value="F:O-methyltransferase activity"/>
    <property type="evidence" value="ECO:0007669"/>
    <property type="project" value="InterPro"/>
</dbReference>
<evidence type="ECO:0000259" key="5">
    <source>
        <dbReference type="Pfam" id="PF00891"/>
    </source>
</evidence>
<keyword evidence="7" id="KW-1185">Reference proteome</keyword>
<evidence type="ECO:0000313" key="7">
    <source>
        <dbReference type="Proteomes" id="UP000604825"/>
    </source>
</evidence>
<proteinExistence type="predicted"/>
<keyword evidence="3" id="KW-0949">S-adenosyl-L-methionine</keyword>
<name>A0A811PHP4_9POAL</name>
<evidence type="ECO:0000256" key="4">
    <source>
        <dbReference type="SAM" id="SignalP"/>
    </source>
</evidence>
<feature type="signal peptide" evidence="4">
    <location>
        <begin position="1"/>
        <end position="16"/>
    </location>
</feature>
<organism evidence="6 7">
    <name type="scientific">Miscanthus lutarioriparius</name>
    <dbReference type="NCBI Taxonomy" id="422564"/>
    <lineage>
        <taxon>Eukaryota</taxon>
        <taxon>Viridiplantae</taxon>
        <taxon>Streptophyta</taxon>
        <taxon>Embryophyta</taxon>
        <taxon>Tracheophyta</taxon>
        <taxon>Spermatophyta</taxon>
        <taxon>Magnoliopsida</taxon>
        <taxon>Liliopsida</taxon>
        <taxon>Poales</taxon>
        <taxon>Poaceae</taxon>
        <taxon>PACMAD clade</taxon>
        <taxon>Panicoideae</taxon>
        <taxon>Andropogonodae</taxon>
        <taxon>Andropogoneae</taxon>
        <taxon>Saccharinae</taxon>
        <taxon>Miscanthus</taxon>
    </lineage>
</organism>